<dbReference type="SUPFAM" id="SSF103025">
    <property type="entry name" value="Folate-binding domain"/>
    <property type="match status" value="1"/>
</dbReference>
<dbReference type="Gene3D" id="3.30.70.1520">
    <property type="entry name" value="Heterotetrameric sarcosine oxidase"/>
    <property type="match status" value="1"/>
</dbReference>
<comment type="caution">
    <text evidence="1">The sequence shown here is derived from an EMBL/GenBank/DDBJ whole genome shotgun (WGS) entry which is preliminary data.</text>
</comment>
<dbReference type="AlphaFoldDB" id="A0A839DUT2"/>
<keyword evidence="2" id="KW-1185">Reference proteome</keyword>
<dbReference type="Gene3D" id="3.30.1360.120">
    <property type="entry name" value="Probable tRNA modification gtpase trme, domain 1"/>
    <property type="match status" value="1"/>
</dbReference>
<dbReference type="RefSeq" id="WP_182543199.1">
    <property type="nucleotide sequence ID" value="NZ_JACGWZ010000001.1"/>
</dbReference>
<protein>
    <submittedName>
        <fullName evidence="1">Sarcosine oxidase subunit gamma</fullName>
        <ecNumber evidence="1">1.5.3.1</ecNumber>
    </submittedName>
</protein>
<proteinExistence type="predicted"/>
<gene>
    <name evidence="1" type="ORF">FHX42_001355</name>
</gene>
<dbReference type="GO" id="GO:0008115">
    <property type="term" value="F:sarcosine oxidase activity"/>
    <property type="evidence" value="ECO:0007669"/>
    <property type="project" value="UniProtKB-EC"/>
</dbReference>
<dbReference type="Pfam" id="PF04268">
    <property type="entry name" value="SoxG"/>
    <property type="match status" value="1"/>
</dbReference>
<reference evidence="1 2" key="1">
    <citation type="submission" date="2020-07" db="EMBL/GenBank/DDBJ databases">
        <title>Sequencing the genomes of 1000 actinobacteria strains.</title>
        <authorList>
            <person name="Klenk H.-P."/>
        </authorList>
    </citation>
    <scope>NUCLEOTIDE SEQUENCE [LARGE SCALE GENOMIC DNA]</scope>
    <source>
        <strain evidence="1 2">DSM 45975</strain>
    </source>
</reference>
<dbReference type="EMBL" id="JACGWZ010000001">
    <property type="protein sequence ID" value="MBA8824026.1"/>
    <property type="molecule type" value="Genomic_DNA"/>
</dbReference>
<dbReference type="EC" id="1.5.3.1" evidence="1"/>
<evidence type="ECO:0000313" key="1">
    <source>
        <dbReference type="EMBL" id="MBA8824026.1"/>
    </source>
</evidence>
<dbReference type="InterPro" id="IPR027266">
    <property type="entry name" value="TrmE/GcvT-like"/>
</dbReference>
<dbReference type="Proteomes" id="UP000569329">
    <property type="component" value="Unassembled WGS sequence"/>
</dbReference>
<evidence type="ECO:0000313" key="2">
    <source>
        <dbReference type="Proteomes" id="UP000569329"/>
    </source>
</evidence>
<keyword evidence="1" id="KW-0560">Oxidoreductase</keyword>
<sequence length="200" mass="21638">MAEPYAESPLATYTDVLERSSVRGQLRIAEEPFLAQVTVRVDPKSPAAERVGTALGGMLPNQSGEVVLAGDLTVLWLGPDEWLVVGPEGRDRDVQERVTAALDGEHGAVVDVSANRTVLSVTGPRARDLLNKGCALDLHPRAFESNRCAQTMLARAGVILVRRDAEAPSFWLLVRSSFARYLADWLVDAAEEYRSGGGEP</sequence>
<dbReference type="InterPro" id="IPR007375">
    <property type="entry name" value="SoxG"/>
</dbReference>
<name>A0A839DUT2_9PSEU</name>
<accession>A0A839DUT2</accession>
<organism evidence="1 2">
    <name type="scientific">Halosaccharopolyspora lacisalsi</name>
    <dbReference type="NCBI Taxonomy" id="1000566"/>
    <lineage>
        <taxon>Bacteria</taxon>
        <taxon>Bacillati</taxon>
        <taxon>Actinomycetota</taxon>
        <taxon>Actinomycetes</taxon>
        <taxon>Pseudonocardiales</taxon>
        <taxon>Pseudonocardiaceae</taxon>
        <taxon>Halosaccharopolyspora</taxon>
    </lineage>
</organism>